<evidence type="ECO:0000313" key="1">
    <source>
        <dbReference type="EMBL" id="KAH8013850.1"/>
    </source>
</evidence>
<reference evidence="1" key="1">
    <citation type="submission" date="2021-08" db="EMBL/GenBank/DDBJ databases">
        <title>The first chromosome-level gecko genome reveals the dynamic sex chromosomes of Neotropical dwarf geckos (Sphaerodactylidae: Sphaerodactylus).</title>
        <authorList>
            <person name="Pinto B.J."/>
            <person name="Keating S.E."/>
            <person name="Gamble T."/>
        </authorList>
    </citation>
    <scope>NUCLEOTIDE SEQUENCE</scope>
    <source>
        <strain evidence="1">TG3544</strain>
    </source>
</reference>
<accession>A0ACB8G2V3</accession>
<dbReference type="EMBL" id="CM037615">
    <property type="protein sequence ID" value="KAH8013850.1"/>
    <property type="molecule type" value="Genomic_DNA"/>
</dbReference>
<name>A0ACB8G2V3_9SAUR</name>
<organism evidence="1 2">
    <name type="scientific">Sphaerodactylus townsendi</name>
    <dbReference type="NCBI Taxonomy" id="933632"/>
    <lineage>
        <taxon>Eukaryota</taxon>
        <taxon>Metazoa</taxon>
        <taxon>Chordata</taxon>
        <taxon>Craniata</taxon>
        <taxon>Vertebrata</taxon>
        <taxon>Euteleostomi</taxon>
        <taxon>Lepidosauria</taxon>
        <taxon>Squamata</taxon>
        <taxon>Bifurcata</taxon>
        <taxon>Gekkota</taxon>
        <taxon>Sphaerodactylidae</taxon>
        <taxon>Sphaerodactylus</taxon>
    </lineage>
</organism>
<proteinExistence type="predicted"/>
<sequence length="157" mass="17829">MASPVARERKDERQGLLRQKQKKQIATPVHFGQSQQPEKKKFACTVDLQQDKRRLKTTRPGVVPFTSGDNPCKPDPPCSPQPELASCHQSAAARGIMKAVAERGVGLETSATPYLLGYTILRPREDYTRKEGYHRSPVRYEVMNFSRLVDCDHPWPR</sequence>
<comment type="caution">
    <text evidence="1">The sequence shown here is derived from an EMBL/GenBank/DDBJ whole genome shotgun (WGS) entry which is preliminary data.</text>
</comment>
<gene>
    <name evidence="1" type="ORF">K3G42_022603</name>
</gene>
<keyword evidence="2" id="KW-1185">Reference proteome</keyword>
<dbReference type="Proteomes" id="UP000827872">
    <property type="component" value="Linkage Group LG02"/>
</dbReference>
<protein>
    <submittedName>
        <fullName evidence="1">Uncharacterized protein</fullName>
    </submittedName>
</protein>
<evidence type="ECO:0000313" key="2">
    <source>
        <dbReference type="Proteomes" id="UP000827872"/>
    </source>
</evidence>